<sequence>MAERRLERVEVAVDGVATQVLVDLEESPLGWLARRRGRDGSALVGAAQLVAGERLRADFTRAQMMPRLTADWEAVGRSGRRGPSAGLTPSEAAMAARQRVSAALEAAGPEFAGLLTDVCCFLKGLEQVEQDRGWPARTAKVVLGLGLDRLARHYGLAVAARGPERAGPIRAWSAQGRPAL</sequence>
<gene>
    <name evidence="2" type="ORF">FHS55_000361</name>
</gene>
<reference evidence="2 3" key="1">
    <citation type="submission" date="2020-08" db="EMBL/GenBank/DDBJ databases">
        <title>Genomic Encyclopedia of Type Strains, Phase IV (KMG-IV): sequencing the most valuable type-strain genomes for metagenomic binning, comparative biology and taxonomic classification.</title>
        <authorList>
            <person name="Goeker M."/>
        </authorList>
    </citation>
    <scope>NUCLEOTIDE SEQUENCE [LARGE SCALE GENOMIC DNA]</scope>
    <source>
        <strain evidence="2 3">DSM 5895</strain>
    </source>
</reference>
<protein>
    <recommendedName>
        <fullName evidence="1">DUF6456 domain-containing protein</fullName>
    </recommendedName>
</protein>
<feature type="domain" description="DUF6456" evidence="1">
    <location>
        <begin position="22"/>
        <end position="155"/>
    </location>
</feature>
<dbReference type="Pfam" id="PF20057">
    <property type="entry name" value="DUF6456"/>
    <property type="match status" value="1"/>
</dbReference>
<dbReference type="AlphaFoldDB" id="A0A839Z6Z5"/>
<evidence type="ECO:0000313" key="3">
    <source>
        <dbReference type="Proteomes" id="UP000533469"/>
    </source>
</evidence>
<proteinExistence type="predicted"/>
<comment type="caution">
    <text evidence="2">The sequence shown here is derived from an EMBL/GenBank/DDBJ whole genome shotgun (WGS) entry which is preliminary data.</text>
</comment>
<evidence type="ECO:0000313" key="2">
    <source>
        <dbReference type="EMBL" id="MBB3769775.1"/>
    </source>
</evidence>
<name>A0A839Z6Z5_9HYPH</name>
<evidence type="ECO:0000259" key="1">
    <source>
        <dbReference type="Pfam" id="PF20057"/>
    </source>
</evidence>
<dbReference type="Proteomes" id="UP000533469">
    <property type="component" value="Unassembled WGS sequence"/>
</dbReference>
<accession>A0A839Z6Z5</accession>
<dbReference type="EMBL" id="JACICD010000001">
    <property type="protein sequence ID" value="MBB3769775.1"/>
    <property type="molecule type" value="Genomic_DNA"/>
</dbReference>
<keyword evidence="3" id="KW-1185">Reference proteome</keyword>
<dbReference type="InterPro" id="IPR045599">
    <property type="entry name" value="DUF6456"/>
</dbReference>
<dbReference type="RefSeq" id="WP_183187965.1">
    <property type="nucleotide sequence ID" value="NZ_JACICD010000001.1"/>
</dbReference>
<organism evidence="2 3">
    <name type="scientific">Ancylobacter tetraedralis</name>
    <dbReference type="NCBI Taxonomy" id="217068"/>
    <lineage>
        <taxon>Bacteria</taxon>
        <taxon>Pseudomonadati</taxon>
        <taxon>Pseudomonadota</taxon>
        <taxon>Alphaproteobacteria</taxon>
        <taxon>Hyphomicrobiales</taxon>
        <taxon>Xanthobacteraceae</taxon>
        <taxon>Ancylobacter</taxon>
    </lineage>
</organism>